<dbReference type="Proteomes" id="UP001519460">
    <property type="component" value="Unassembled WGS sequence"/>
</dbReference>
<sequence>MRVPHVSVSSQSVAPDRQVSVYTGVHENPEPKGCPLNLLAMIQSESREFPHALGQNTSLYSSYRHVLFPARGRQRQARRSLAAQTSSLTTFARTQQHHVDCSRVLSENMRDLSRF</sequence>
<evidence type="ECO:0000313" key="1">
    <source>
        <dbReference type="EMBL" id="KAK7480120.1"/>
    </source>
</evidence>
<reference evidence="1 2" key="1">
    <citation type="journal article" date="2023" name="Sci. Data">
        <title>Genome assembly of the Korean intertidal mud-creeper Batillaria attramentaria.</title>
        <authorList>
            <person name="Patra A.K."/>
            <person name="Ho P.T."/>
            <person name="Jun S."/>
            <person name="Lee S.J."/>
            <person name="Kim Y."/>
            <person name="Won Y.J."/>
        </authorList>
    </citation>
    <scope>NUCLEOTIDE SEQUENCE [LARGE SCALE GENOMIC DNA]</scope>
    <source>
        <strain evidence="1">Wonlab-2016</strain>
    </source>
</reference>
<proteinExistence type="predicted"/>
<name>A0ABD0JZG9_9CAEN</name>
<organism evidence="1 2">
    <name type="scientific">Batillaria attramentaria</name>
    <dbReference type="NCBI Taxonomy" id="370345"/>
    <lineage>
        <taxon>Eukaryota</taxon>
        <taxon>Metazoa</taxon>
        <taxon>Spiralia</taxon>
        <taxon>Lophotrochozoa</taxon>
        <taxon>Mollusca</taxon>
        <taxon>Gastropoda</taxon>
        <taxon>Caenogastropoda</taxon>
        <taxon>Sorbeoconcha</taxon>
        <taxon>Cerithioidea</taxon>
        <taxon>Batillariidae</taxon>
        <taxon>Batillaria</taxon>
    </lineage>
</organism>
<accession>A0ABD0JZG9</accession>
<evidence type="ECO:0000313" key="2">
    <source>
        <dbReference type="Proteomes" id="UP001519460"/>
    </source>
</evidence>
<comment type="caution">
    <text evidence="1">The sequence shown here is derived from an EMBL/GenBank/DDBJ whole genome shotgun (WGS) entry which is preliminary data.</text>
</comment>
<protein>
    <submittedName>
        <fullName evidence="1">Uncharacterized protein</fullName>
    </submittedName>
</protein>
<gene>
    <name evidence="1" type="ORF">BaRGS_00028604</name>
</gene>
<dbReference type="AlphaFoldDB" id="A0ABD0JZG9"/>
<keyword evidence="2" id="KW-1185">Reference proteome</keyword>
<dbReference type="EMBL" id="JACVVK020000287">
    <property type="protein sequence ID" value="KAK7480120.1"/>
    <property type="molecule type" value="Genomic_DNA"/>
</dbReference>